<comment type="similarity">
    <text evidence="1">Belongs to the TTC38 family.</text>
</comment>
<dbReference type="Proteomes" id="UP000028878">
    <property type="component" value="Unassembled WGS sequence"/>
</dbReference>
<dbReference type="CDD" id="cd05804">
    <property type="entry name" value="StaR_like"/>
    <property type="match status" value="1"/>
</dbReference>
<organism evidence="5 6">
    <name type="scientific">Hydrogenophaga intermedia</name>
    <dbReference type="NCBI Taxonomy" id="65786"/>
    <lineage>
        <taxon>Bacteria</taxon>
        <taxon>Pseudomonadati</taxon>
        <taxon>Pseudomonadota</taxon>
        <taxon>Betaproteobacteria</taxon>
        <taxon>Burkholderiales</taxon>
        <taxon>Comamonadaceae</taxon>
        <taxon>Hydrogenophaga</taxon>
    </lineage>
</organism>
<dbReference type="EMBL" id="CCAE010000012">
    <property type="protein sequence ID" value="CDN87561.1"/>
    <property type="molecule type" value="Genomic_DNA"/>
</dbReference>
<name>A0A1L1PSJ4_HYDIT</name>
<keyword evidence="6" id="KW-1185">Reference proteome</keyword>
<keyword evidence="4" id="KW-0802">TPR repeat</keyword>
<protein>
    <recommendedName>
        <fullName evidence="2">Tetratricopeptide repeat protein 38</fullName>
    </recommendedName>
</protein>
<evidence type="ECO:0000256" key="3">
    <source>
        <dbReference type="ARBA" id="ARBA00022737"/>
    </source>
</evidence>
<evidence type="ECO:0000313" key="5">
    <source>
        <dbReference type="EMBL" id="CDN87561.1"/>
    </source>
</evidence>
<evidence type="ECO:0000256" key="1">
    <source>
        <dbReference type="ARBA" id="ARBA00005857"/>
    </source>
</evidence>
<dbReference type="InterPro" id="IPR011990">
    <property type="entry name" value="TPR-like_helical_dom_sf"/>
</dbReference>
<dbReference type="Gene3D" id="1.25.40.10">
    <property type="entry name" value="Tetratricopeptide repeat domain"/>
    <property type="match status" value="1"/>
</dbReference>
<keyword evidence="3" id="KW-0677">Repeat</keyword>
<evidence type="ECO:0000256" key="4">
    <source>
        <dbReference type="ARBA" id="ARBA00022803"/>
    </source>
</evidence>
<dbReference type="AlphaFoldDB" id="A0A1L1PSJ4"/>
<reference evidence="6" key="1">
    <citation type="submission" date="2014-02" db="EMBL/GenBank/DDBJ databases">
        <authorList>
            <person name="Gan H."/>
        </authorList>
    </citation>
    <scope>NUCLEOTIDE SEQUENCE [LARGE SCALE GENOMIC DNA]</scope>
    <source>
        <strain evidence="6">S1</strain>
    </source>
</reference>
<evidence type="ECO:0000256" key="2">
    <source>
        <dbReference type="ARBA" id="ARBA00019992"/>
    </source>
</evidence>
<gene>
    <name evidence="5" type="ORF">BN948_01983</name>
</gene>
<sequence>MITDAQGQALSGATREAAHHFDQAVTAFNLYRGDPIAALDTALALAPRFAMAALLKAHLMAVATEPAATQAARGLLATVACWPLNDRERSHLAAATRILDGEWSSAAVLLDRHHVEYPFDIVALQVGHLVDFFRANARSLRDRIARTLPQWSADTPGHGVLLGMLAFGLEECGQYAQAEDTGHAALQAEPRDCWAHHAVAHVMEMQARHEDGIDWARVREPHWSGADNFFQVHNWWHRALCHLEIGEADEALSLYDGPIRASRSAVAVDMVDASALLWRLHLGGYAPGERWNELATAWDAHADGGSYAFNDWHAAMAWLGAGREAEVRALEARLRHAGERGEATRWAAETGADLVAGFAAFWQGDFERAIECLWRARPIVNRFGGSHAQRDVIDWTLSEAALRGGQRGWAEALAHERMAQRPDSGMNRVFLRRALALAPVGQTEQPARQAA</sequence>
<evidence type="ECO:0000313" key="6">
    <source>
        <dbReference type="Proteomes" id="UP000028878"/>
    </source>
</evidence>
<dbReference type="PANTHER" id="PTHR16263">
    <property type="entry name" value="TETRATRICOPEPTIDE REPEAT PROTEIN 38"/>
    <property type="match status" value="1"/>
</dbReference>
<dbReference type="InterPro" id="IPR033891">
    <property type="entry name" value="TTC38"/>
</dbReference>
<accession>A0A1L1PSJ4</accession>
<dbReference type="SUPFAM" id="SSF48452">
    <property type="entry name" value="TPR-like"/>
    <property type="match status" value="1"/>
</dbReference>
<proteinExistence type="inferred from homology"/>
<dbReference type="PANTHER" id="PTHR16263:SF4">
    <property type="entry name" value="TETRATRICOPEPTIDE REPEAT PROTEIN 38"/>
    <property type="match status" value="1"/>
</dbReference>
<dbReference type="RefSeq" id="WP_009518061.1">
    <property type="nucleotide sequence ID" value="NZ_CCAE010000012.1"/>
</dbReference>
<reference evidence="6" key="2">
    <citation type="submission" date="2014-11" db="EMBL/GenBank/DDBJ databases">
        <title>Draft genome sequence of Hydrogenophaga intermedia S1.</title>
        <authorList>
            <person name="Gan H.M."/>
            <person name="Chew T.H."/>
            <person name="Stolz A."/>
        </authorList>
    </citation>
    <scope>NUCLEOTIDE SEQUENCE [LARGE SCALE GENOMIC DNA]</scope>
    <source>
        <strain evidence="6">S1</strain>
    </source>
</reference>